<sequence length="1128" mass="128080">MLTNNLRNLNIPNIISEGTDIKGILEDIKYNFEQLKLADLWRGPKGDSLVPIIVDFNELFILQGGTQTNYGTTHTYDIKSQSTNPAPFNTYRKLKQLYLNIIKAVKQSPDIVGSDIGDIEGLSLFWVEQWMIEADMGRWAAAYNLYKKHSTTFLPGSIVLMVDSTDYSKVFYTNHYIFIDPRFRNPNISQKDLSSKIGPNHKDCSCVVSGIGENDFKVFNGFPTLVYNKTLKSFTWKMNGQVTSIPAAGQRGEKGETGTILIVTRIEGTINNTYNQFRVASIAGHNLYTDTTYRTKVDNYEELVKLYTGVPCVILPGDSFIPISQKGNNLWLGNVVFDDEYTGELIVYCDEGNNLDIGSNPKNLLSTMMNLSIYKNVDTNDGSIPARGLILPFNGRNEEDKRAWVISSSYDKNKDYSVLNIITEDSIENMKRATESSPYEPNNTNIDKSEVKIDSHTVLNGLTVHPSLNQLYTGIIPSKIIGYAGKNSGNRNFVPGATFDGTNVFIKDAYLYVSKNGIRNGDAGFWDAGSGDLFTSGVYSNKVRSNNGFHYGSELEPVREQKGVLLGDGKITDAEIPIVYDQGEFFGSARYIEFKRKYKWIDRGTGKIKFAEEGDPSIPSDGSAKLVLLGENLQKEVFRNGKDNFTEVVDIVGDNGTNEVQYEINYTITPELIVLTFILKSHRGKRGVNWMGLDWENSRGRASDVYSINVNTSYWTSYITLNESIERKFNQLLQKNHIPVPEDEYYSQSVALCQVVESPWFTSRWNTFGFIRERLNVQLNRNGITFSSYGNWTANKIDIMNINDWGETITFVYKNPNFGKAIESNDNLYQILKTDFIYDYLGSKKPGRLIGNTINELNATDIRNIMGDTEVDYINHTEKGSGSRYKFKYFKDGRMYLTDTNEQELYILSKSKKELNTSDYNTIFTINSSNENKVDPSDSPNGTYKYKYKCIKVSGNTYMYPMLVAEYKENNNPGSQQPKQEKLFDYDVSIDYPYIMVTINDFIYFENLDNFGAPKSGTSWTIKKLENFKVKNELKTGIFQKIIEQFNKDTTGKLKKSPIKMSFPEGEIFFNPYNEGTKSFTGKIYYHAPVLKMDDTWSDTYKPFFAKAVWTEEGGIVFTDFSYGISGF</sequence>
<evidence type="ECO:0000313" key="1">
    <source>
        <dbReference type="EMBL" id="DAF08407.1"/>
    </source>
</evidence>
<name>A0A8S5RUD2_9CAUD</name>
<proteinExistence type="predicted"/>
<accession>A0A8S5RUD2</accession>
<dbReference type="EMBL" id="BK056117">
    <property type="protein sequence ID" value="DAF08407.1"/>
    <property type="molecule type" value="Genomic_DNA"/>
</dbReference>
<protein>
    <submittedName>
        <fullName evidence="1">Uncharacterized protein</fullName>
    </submittedName>
</protein>
<reference evidence="1" key="1">
    <citation type="journal article" date="2021" name="Proc. Natl. Acad. Sci. U.S.A.">
        <title>A Catalog of Tens of Thousands of Viruses from Human Metagenomes Reveals Hidden Associations with Chronic Diseases.</title>
        <authorList>
            <person name="Tisza M.J."/>
            <person name="Buck C.B."/>
        </authorList>
    </citation>
    <scope>NUCLEOTIDE SEQUENCE</scope>
    <source>
        <strain evidence="1">Ctjp727</strain>
    </source>
</reference>
<organism evidence="1">
    <name type="scientific">Ackermannviridae sp</name>
    <dbReference type="NCBI Taxonomy" id="2831612"/>
    <lineage>
        <taxon>Viruses</taxon>
        <taxon>Duplodnaviria</taxon>
        <taxon>Heunggongvirae</taxon>
        <taxon>Uroviricota</taxon>
        <taxon>Caudoviricetes</taxon>
        <taxon>Pantevenvirales</taxon>
        <taxon>Ackermannviridae</taxon>
    </lineage>
</organism>